<name>A0AAD4L4N9_9EURO</name>
<dbReference type="CDD" id="cd00833">
    <property type="entry name" value="PKS"/>
    <property type="match status" value="1"/>
</dbReference>
<dbReference type="GO" id="GO:0006633">
    <property type="term" value="P:fatty acid biosynthetic process"/>
    <property type="evidence" value="ECO:0007669"/>
    <property type="project" value="InterPro"/>
</dbReference>
<dbReference type="SUPFAM" id="SSF51735">
    <property type="entry name" value="NAD(P)-binding Rossmann-fold domains"/>
    <property type="match status" value="2"/>
</dbReference>
<evidence type="ECO:0000259" key="11">
    <source>
        <dbReference type="PROSITE" id="PS52019"/>
    </source>
</evidence>
<feature type="active site" description="Proton acceptor; for dehydratase activity" evidence="8">
    <location>
        <position position="1006"/>
    </location>
</feature>
<dbReference type="Pfam" id="PF08240">
    <property type="entry name" value="ADH_N"/>
    <property type="match status" value="1"/>
</dbReference>
<dbReference type="SMART" id="SM00826">
    <property type="entry name" value="PKS_DH"/>
    <property type="match status" value="1"/>
</dbReference>
<dbReference type="Gene3D" id="3.40.366.10">
    <property type="entry name" value="Malonyl-Coenzyme A Acyl Carrier Protein, domain 2"/>
    <property type="match status" value="1"/>
</dbReference>
<dbReference type="InterPro" id="IPR049551">
    <property type="entry name" value="PKS_DH_C"/>
</dbReference>
<dbReference type="Proteomes" id="UP001201262">
    <property type="component" value="Unassembled WGS sequence"/>
</dbReference>
<dbReference type="PROSITE" id="PS00606">
    <property type="entry name" value="KS3_1"/>
    <property type="match status" value="1"/>
</dbReference>
<feature type="region of interest" description="N-terminal hotdog fold" evidence="8">
    <location>
        <begin position="974"/>
        <end position="1108"/>
    </location>
</feature>
<protein>
    <recommendedName>
        <fullName evidence="14">Polyketide synthase</fullName>
    </recommendedName>
</protein>
<dbReference type="SUPFAM" id="SSF55048">
    <property type="entry name" value="Probable ACP-binding domain of malonyl-CoA ACP transacylase"/>
    <property type="match status" value="1"/>
</dbReference>
<dbReference type="InterPro" id="IPR016035">
    <property type="entry name" value="Acyl_Trfase/lysoPLipase"/>
</dbReference>
<dbReference type="InterPro" id="IPR050091">
    <property type="entry name" value="PKS_NRPS_Biosynth_Enz"/>
</dbReference>
<accession>A0AAD4L4N9</accession>
<keyword evidence="13" id="KW-1185">Reference proteome</keyword>
<dbReference type="InterPro" id="IPR020843">
    <property type="entry name" value="ER"/>
</dbReference>
<dbReference type="InterPro" id="IPR036291">
    <property type="entry name" value="NAD(P)-bd_dom_sf"/>
</dbReference>
<dbReference type="PROSITE" id="PS52019">
    <property type="entry name" value="PKS_MFAS_DH"/>
    <property type="match status" value="1"/>
</dbReference>
<dbReference type="Gene3D" id="3.10.129.110">
    <property type="entry name" value="Polyketide synthase dehydratase"/>
    <property type="match status" value="1"/>
</dbReference>
<dbReference type="Pfam" id="PF21089">
    <property type="entry name" value="PKS_DH_N"/>
    <property type="match status" value="1"/>
</dbReference>
<dbReference type="SUPFAM" id="SSF53335">
    <property type="entry name" value="S-adenosyl-L-methionine-dependent methyltransferases"/>
    <property type="match status" value="1"/>
</dbReference>
<feature type="domain" description="Carrier" evidence="9">
    <location>
        <begin position="2505"/>
        <end position="2588"/>
    </location>
</feature>
<evidence type="ECO:0000256" key="4">
    <source>
        <dbReference type="ARBA" id="ARBA00022857"/>
    </source>
</evidence>
<dbReference type="PANTHER" id="PTHR43775">
    <property type="entry name" value="FATTY ACID SYNTHASE"/>
    <property type="match status" value="1"/>
</dbReference>
<dbReference type="PANTHER" id="PTHR43775:SF29">
    <property type="entry name" value="ASPERFURANONE POLYKETIDE SYNTHASE AFOG-RELATED"/>
    <property type="match status" value="1"/>
</dbReference>
<evidence type="ECO:0000256" key="5">
    <source>
        <dbReference type="ARBA" id="ARBA00023002"/>
    </source>
</evidence>
<dbReference type="GO" id="GO:0016491">
    <property type="term" value="F:oxidoreductase activity"/>
    <property type="evidence" value="ECO:0007669"/>
    <property type="project" value="UniProtKB-KW"/>
</dbReference>
<evidence type="ECO:0000313" key="12">
    <source>
        <dbReference type="EMBL" id="KAH8704971.1"/>
    </source>
</evidence>
<dbReference type="Pfam" id="PF08242">
    <property type="entry name" value="Methyltransf_12"/>
    <property type="match status" value="1"/>
</dbReference>
<dbReference type="Pfam" id="PF02801">
    <property type="entry name" value="Ketoacyl-synt_C"/>
    <property type="match status" value="1"/>
</dbReference>
<evidence type="ECO:0000313" key="13">
    <source>
        <dbReference type="Proteomes" id="UP001201262"/>
    </source>
</evidence>
<dbReference type="GO" id="GO:1901336">
    <property type="term" value="P:lactone biosynthetic process"/>
    <property type="evidence" value="ECO:0007669"/>
    <property type="project" value="UniProtKB-ARBA"/>
</dbReference>
<evidence type="ECO:0000256" key="3">
    <source>
        <dbReference type="ARBA" id="ARBA00022679"/>
    </source>
</evidence>
<dbReference type="SUPFAM" id="SSF47336">
    <property type="entry name" value="ACP-like"/>
    <property type="match status" value="1"/>
</dbReference>
<feature type="region of interest" description="C-terminal hotdog fold" evidence="8">
    <location>
        <begin position="1136"/>
        <end position="1293"/>
    </location>
</feature>
<keyword evidence="6" id="KW-0511">Multifunctional enzyme</keyword>
<dbReference type="SUPFAM" id="SSF50129">
    <property type="entry name" value="GroES-like"/>
    <property type="match status" value="1"/>
</dbReference>
<dbReference type="InterPro" id="IPR049552">
    <property type="entry name" value="PKS_DH_N"/>
</dbReference>
<organism evidence="12 13">
    <name type="scientific">Talaromyces proteolyticus</name>
    <dbReference type="NCBI Taxonomy" id="1131652"/>
    <lineage>
        <taxon>Eukaryota</taxon>
        <taxon>Fungi</taxon>
        <taxon>Dikarya</taxon>
        <taxon>Ascomycota</taxon>
        <taxon>Pezizomycotina</taxon>
        <taxon>Eurotiomycetes</taxon>
        <taxon>Eurotiomycetidae</taxon>
        <taxon>Eurotiales</taxon>
        <taxon>Trichocomaceae</taxon>
        <taxon>Talaromyces</taxon>
        <taxon>Talaromyces sect. Bacilispori</taxon>
    </lineage>
</organism>
<proteinExistence type="predicted"/>
<keyword evidence="1" id="KW-0596">Phosphopantetheine</keyword>
<dbReference type="InterPro" id="IPR013217">
    <property type="entry name" value="Methyltransf_12"/>
</dbReference>
<keyword evidence="3" id="KW-0808">Transferase</keyword>
<evidence type="ECO:0000256" key="7">
    <source>
        <dbReference type="ARBA" id="ARBA00023315"/>
    </source>
</evidence>
<comment type="caution">
    <text evidence="12">The sequence shown here is derived from an EMBL/GenBank/DDBJ whole genome shotgun (WGS) entry which is preliminary data.</text>
</comment>
<sequence>MSATQAPSSYAEPLAIIGFAAKYAQEASDAQKFWQFLIEARQASTPFPNDRLSKDGYYHPDPEHAGTFHAKGAHFLSESPNVFDAAFFNVNKTEVMTLDPQQRLVMENVYHAIENAGIPMNQIVSSNTSVFVSGFNHDHTDRLNLDPEVSQKHRATGSENSMISGRVSWFYDLKGPSMTVDTACSSSMVAFHLAKQSILSGDSDMAIVSGVNVISALPHTLGMSYAGFLNPEGKCFTFDDRADGYSRGEGVGTVIVKSLEKALADGDTIRAVVRATGLNSDGRTPGLTYPNGAAQERLIREVYASAGLSPQDTLYIESHGTGTSAGDPIEVKSISQAFESAQRGQPIYIGALKTNIGHTEGGAGVSGIIKSIMILESGVIPPNANFEQVNPKILMHSWNVRFPTKAIPWPSPGARRISVNCFGLSGTNAHCILEDAHHYFQQYGINGVHNTRAIVPSADEVEQMVLGKYESDKLDSMLDEGVFTNGYKINPSLRIPKLVLLSGFDQEGPKRLSASLLSYIQHRGNLITGQNNEEMLANVAFTLSEKRSRFRWNTYLLSSSLDELQNQLSSESCLPKAINSQKPPRIGFVFTGQGVQYPQMGQELLSFPTFKKSLEEASEYMRRLGSSWYLLDEILKENSESQIDEAALSQPSCTAIQIALVDLLKEWNICPLRVTGHSSGEIAAAYCAGKISREAAWNVAYHRGRITSHIPEETKGAMLAVGMDFCNLQHLVDQIHENNEGELVIACLNGPKNNTASGDEHMIAALQNKLDSQGIFVRRLRTKHAYHSSHMSGIADEYLDAMGHVSGGDRITYTEPVRMFSSSVGKEITDDTLENKFWVHNLVATVKFTTALENMCVDPDGKALDLVLEVGPHSALQSAIKDILADKRSITYQATLNRNDHATTTILNMAGALAVRQVPVNIRALNCSNEVNEVTRKQPKLLVDMPSYPFNHQESGLFETRITRAMRYRPFPRHGLLGAPNHDSNPFRSTWRHFLRVSENPWLKDHVIADNIVFPGAGYIVMAIEAIRQTTKTSIVALRLRDILFKAILIVPDDKEGIETCFSLSPMEDSNVTTSTYWSKFSVSSYDFNHDEWTEHCTGYIAVDAESIPNPITTGHEEELNINNWTYVQHQKNHCKRPTDFTRICDNLSSIGIRFGPLFRNMSDVKISGQRDGTMTGTINIPDVAASMPKNFVHEHWVHPTTLDATLQAGFAAICDYNGKEVLARGNIPGFVKDIWISSSIPDHGKLECYGKASLLAHDTYNFDIHVWDTDSKKGCIALNGIRLMPFQSGFNTKSDKQLCHSIEWGVDFNFLSNTSLPNSIAEPMEYEKENTWFTELQLAAALLAEDGLSELEMHDLPIPLQSCYQRFYDLLRKVRADRAAGLVPSVNDSDWEKYKDNKALKIDLYERVARRDTNGAVLVRMASQIVSFFHQKTDPLYLMFGEDDLMTSYYDEDMKLGPIPDQFQYMMTCIRHTSSNLNILEVGSGTGGFTFQVLQSLCPITKDGTIKGNCIGSYDFTDISPSFFEKAKSRLGDWNHIINYRKMDLGSDPMGQGFLPASYDMIVASNVLHATVDLHHTMKNIRSLLKPNGKLLFLEGIRQDTLYSNMSFSALPGWWLGREPIREWCPYISTDQWHEILCQTGFSGLDVTIPSSRFPEFNKISIMLSTAVQNVEPSRRPQIAIIAPKSDDEDVSLRLVDQIKKEYGDCTILYPSDLLGMELKETICISLLELQTPILRGLGETLYGQVKHLLSTCNRLLWVTGTHHPSFEMATGLIRTLRWERDWHGLNLIRLTVDTQNSSNDIIARDISRIVRYQFLNQDQNREYWNAEYSLQGGQILTNRIVENEDATEVIKSKLSIPDPIPMTWEEIKQPVKIQIGQPGALESLYWTADSSAGQSLRPKEIEVEIRAVGLNFRDLLTAMGELPQDTIGGEAAGIVTRLGSQVSKFQIGDRVAYFGDPQYPGTFRTLGTANEELAVQVPDQFSFEQAASMPVVYTTVIHSLKNVAHLHEGESILIHAAAGGIGQAAIQYANFVGAQIYATVSTVEKKNLLIDRYGIQEDHIFSSRDLKFSEQLKQLTPDGVDVVLNSLSGEALRQSWECIAPFGRFIEIGKRDLLIGGKLDMTPFLKNAVFASVDLLTVAGQRPSLVGKLLEDMTRLWSKGYIREPYPLSVLPYSKLQAGLRSLQTGQNMGKIVFVPNGGNVPVMPESISPYKLNSDGCYILAGGLGGIGRSIANWMASKGAKRLIFLHRPGKLSQAAENTISALETMGCQTYVFSCDISDRERLGSVIKHIEENISPIRGCINCSVAWKDAAFENMSYDGWLTPMNAKVRGSWNLHELLPSHNLEFFVMLSSVAGIIGTRSQANYNAGNSFQDALARYRVAQGLPGASIDFSPVVSVGFIAENQEYVKHTLKALNHHREDEMLAIVEFVLDPRRSITETTSQLVCGLFTPSMYEECGMPSPRHLQYPIFRHLQDASSDATPKEERKNQYHIQGLLQAAQTSAEAADVICYGIQKKLASVLSVSDEDIDPSRSLRDNGVDSLIEMEFRTWVSKELGVTLGKADINTKSLAHLSTKVAGSSPYVHFQS</sequence>
<dbReference type="GO" id="GO:0004315">
    <property type="term" value="F:3-oxoacyl-[acyl-carrier-protein] synthase activity"/>
    <property type="evidence" value="ECO:0007669"/>
    <property type="project" value="InterPro"/>
</dbReference>
<dbReference type="Gene3D" id="1.10.1200.10">
    <property type="entry name" value="ACP-like"/>
    <property type="match status" value="1"/>
</dbReference>
<dbReference type="InterPro" id="IPR013149">
    <property type="entry name" value="ADH-like_C"/>
</dbReference>
<feature type="active site" description="Proton donor; for dehydratase activity" evidence="8">
    <location>
        <position position="1204"/>
    </location>
</feature>
<dbReference type="PROSITE" id="PS50075">
    <property type="entry name" value="CARRIER"/>
    <property type="match status" value="1"/>
</dbReference>
<evidence type="ECO:0000256" key="1">
    <source>
        <dbReference type="ARBA" id="ARBA00022450"/>
    </source>
</evidence>
<evidence type="ECO:0000256" key="2">
    <source>
        <dbReference type="ARBA" id="ARBA00022553"/>
    </source>
</evidence>
<evidence type="ECO:0000259" key="9">
    <source>
        <dbReference type="PROSITE" id="PS50075"/>
    </source>
</evidence>
<dbReference type="InterPro" id="IPR013154">
    <property type="entry name" value="ADH-like_N"/>
</dbReference>
<dbReference type="SUPFAM" id="SSF52151">
    <property type="entry name" value="FabD/lysophospholipase-like"/>
    <property type="match status" value="1"/>
</dbReference>
<dbReference type="Gene3D" id="3.30.70.3290">
    <property type="match status" value="1"/>
</dbReference>
<dbReference type="RefSeq" id="XP_046077592.1">
    <property type="nucleotide sequence ID" value="XM_046221931.1"/>
</dbReference>
<dbReference type="SUPFAM" id="SSF53901">
    <property type="entry name" value="Thiolase-like"/>
    <property type="match status" value="1"/>
</dbReference>
<dbReference type="CDD" id="cd05195">
    <property type="entry name" value="enoyl_red"/>
    <property type="match status" value="1"/>
</dbReference>
<dbReference type="SMART" id="SM00829">
    <property type="entry name" value="PKS_ER"/>
    <property type="match status" value="1"/>
</dbReference>
<dbReference type="InterPro" id="IPR036736">
    <property type="entry name" value="ACP-like_sf"/>
</dbReference>
<keyword evidence="4" id="KW-0521">NADP</keyword>
<dbReference type="Gene3D" id="3.90.180.10">
    <property type="entry name" value="Medium-chain alcohol dehydrogenases, catalytic domain"/>
    <property type="match status" value="1"/>
</dbReference>
<reference evidence="12" key="1">
    <citation type="submission" date="2021-12" db="EMBL/GenBank/DDBJ databases">
        <title>Convergent genome expansion in fungi linked to evolution of root-endophyte symbiosis.</title>
        <authorList>
            <consortium name="DOE Joint Genome Institute"/>
            <person name="Ke Y.-H."/>
            <person name="Bonito G."/>
            <person name="Liao H.-L."/>
            <person name="Looney B."/>
            <person name="Rojas-Flechas A."/>
            <person name="Nash J."/>
            <person name="Hameed K."/>
            <person name="Schadt C."/>
            <person name="Martin F."/>
            <person name="Crous P.W."/>
            <person name="Miettinen O."/>
            <person name="Magnuson J.K."/>
            <person name="Labbe J."/>
            <person name="Jacobson D."/>
            <person name="Doktycz M.J."/>
            <person name="Veneault-Fourrey C."/>
            <person name="Kuo A."/>
            <person name="Mondo S."/>
            <person name="Calhoun S."/>
            <person name="Riley R."/>
            <person name="Ohm R."/>
            <person name="LaButti K."/>
            <person name="Andreopoulos B."/>
            <person name="Pangilinan J."/>
            <person name="Nolan M."/>
            <person name="Tritt A."/>
            <person name="Clum A."/>
            <person name="Lipzen A."/>
            <person name="Daum C."/>
            <person name="Barry K."/>
            <person name="Grigoriev I.V."/>
            <person name="Vilgalys R."/>
        </authorList>
    </citation>
    <scope>NUCLEOTIDE SEQUENCE</scope>
    <source>
        <strain evidence="12">PMI_201</strain>
    </source>
</reference>
<gene>
    <name evidence="12" type="ORF">BGW36DRAFT_456523</name>
</gene>
<keyword evidence="5" id="KW-0560">Oxidoreductase</keyword>
<dbReference type="EMBL" id="JAJTJA010000001">
    <property type="protein sequence ID" value="KAH8704971.1"/>
    <property type="molecule type" value="Genomic_DNA"/>
</dbReference>
<feature type="domain" description="PKS/mFAS DH" evidence="11">
    <location>
        <begin position="974"/>
        <end position="1293"/>
    </location>
</feature>
<dbReference type="InterPro" id="IPR013968">
    <property type="entry name" value="PKS_KR"/>
</dbReference>
<dbReference type="PROSITE" id="PS52004">
    <property type="entry name" value="KS3_2"/>
    <property type="match status" value="1"/>
</dbReference>
<dbReference type="SMART" id="SM00825">
    <property type="entry name" value="PKS_KS"/>
    <property type="match status" value="1"/>
</dbReference>
<dbReference type="Pfam" id="PF00698">
    <property type="entry name" value="Acyl_transf_1"/>
    <property type="match status" value="1"/>
</dbReference>
<dbReference type="InterPro" id="IPR016039">
    <property type="entry name" value="Thiolase-like"/>
</dbReference>
<feature type="domain" description="Ketosynthase family 3 (KS3)" evidence="10">
    <location>
        <begin position="11"/>
        <end position="435"/>
    </location>
</feature>
<evidence type="ECO:0000259" key="10">
    <source>
        <dbReference type="PROSITE" id="PS52004"/>
    </source>
</evidence>
<evidence type="ECO:0000256" key="8">
    <source>
        <dbReference type="PROSITE-ProRule" id="PRU01363"/>
    </source>
</evidence>
<dbReference type="SMART" id="SM00822">
    <property type="entry name" value="PKS_KR"/>
    <property type="match status" value="1"/>
</dbReference>
<dbReference type="Pfam" id="PF00107">
    <property type="entry name" value="ADH_zinc_N"/>
    <property type="match status" value="1"/>
</dbReference>
<dbReference type="InterPro" id="IPR009081">
    <property type="entry name" value="PP-bd_ACP"/>
</dbReference>
<dbReference type="Pfam" id="PF08659">
    <property type="entry name" value="KR"/>
    <property type="match status" value="1"/>
</dbReference>
<dbReference type="InterPro" id="IPR001227">
    <property type="entry name" value="Ac_transferase_dom_sf"/>
</dbReference>
<dbReference type="InterPro" id="IPR014043">
    <property type="entry name" value="Acyl_transferase_dom"/>
</dbReference>
<keyword evidence="2" id="KW-0597">Phosphoprotein</keyword>
<evidence type="ECO:0000256" key="6">
    <source>
        <dbReference type="ARBA" id="ARBA00023268"/>
    </source>
</evidence>
<dbReference type="Pfam" id="PF00550">
    <property type="entry name" value="PP-binding"/>
    <property type="match status" value="1"/>
</dbReference>
<dbReference type="InterPro" id="IPR049900">
    <property type="entry name" value="PKS_mFAS_DH"/>
</dbReference>
<dbReference type="InterPro" id="IPR020806">
    <property type="entry name" value="PKS_PP-bd"/>
</dbReference>
<dbReference type="InterPro" id="IPR016036">
    <property type="entry name" value="Malonyl_transacylase_ACP-bd"/>
</dbReference>
<dbReference type="SMART" id="SM00823">
    <property type="entry name" value="PKS_PP"/>
    <property type="match status" value="1"/>
</dbReference>
<dbReference type="Gene3D" id="3.40.47.10">
    <property type="match status" value="1"/>
</dbReference>
<dbReference type="Gene3D" id="3.40.50.150">
    <property type="entry name" value="Vaccinia Virus protein VP39"/>
    <property type="match status" value="1"/>
</dbReference>
<dbReference type="Gene3D" id="3.40.50.720">
    <property type="entry name" value="NAD(P)-binding Rossmann-like Domain"/>
    <property type="match status" value="2"/>
</dbReference>
<dbReference type="GO" id="GO:0031177">
    <property type="term" value="F:phosphopantetheine binding"/>
    <property type="evidence" value="ECO:0007669"/>
    <property type="project" value="InterPro"/>
</dbReference>
<dbReference type="InterPro" id="IPR042104">
    <property type="entry name" value="PKS_dehydratase_sf"/>
</dbReference>
<dbReference type="Pfam" id="PF14765">
    <property type="entry name" value="PS-DH"/>
    <property type="match status" value="1"/>
</dbReference>
<dbReference type="GO" id="GO:0004312">
    <property type="term" value="F:fatty acid synthase activity"/>
    <property type="evidence" value="ECO:0007669"/>
    <property type="project" value="TreeGrafter"/>
</dbReference>
<dbReference type="InterPro" id="IPR018201">
    <property type="entry name" value="Ketoacyl_synth_AS"/>
</dbReference>
<dbReference type="CDD" id="cd02440">
    <property type="entry name" value="AdoMet_MTases"/>
    <property type="match status" value="1"/>
</dbReference>
<evidence type="ECO:0008006" key="14">
    <source>
        <dbReference type="Google" id="ProtNLM"/>
    </source>
</evidence>
<dbReference type="InterPro" id="IPR020841">
    <property type="entry name" value="PKS_Beta-ketoAc_synthase_dom"/>
</dbReference>
<dbReference type="InterPro" id="IPR020807">
    <property type="entry name" value="PKS_DH"/>
</dbReference>
<dbReference type="InterPro" id="IPR014031">
    <property type="entry name" value="Ketoacyl_synth_C"/>
</dbReference>
<dbReference type="GO" id="GO:0044550">
    <property type="term" value="P:secondary metabolite biosynthetic process"/>
    <property type="evidence" value="ECO:0007669"/>
    <property type="project" value="TreeGrafter"/>
</dbReference>
<dbReference type="FunFam" id="3.40.50.720:FF:000209">
    <property type="entry name" value="Polyketide synthase Pks12"/>
    <property type="match status" value="1"/>
</dbReference>
<dbReference type="GeneID" id="70252218"/>
<dbReference type="InterPro" id="IPR011032">
    <property type="entry name" value="GroES-like_sf"/>
</dbReference>
<dbReference type="InterPro" id="IPR014030">
    <property type="entry name" value="Ketoacyl_synth_N"/>
</dbReference>
<dbReference type="InterPro" id="IPR029063">
    <property type="entry name" value="SAM-dependent_MTases_sf"/>
</dbReference>
<dbReference type="Pfam" id="PF00109">
    <property type="entry name" value="ketoacyl-synt"/>
    <property type="match status" value="1"/>
</dbReference>
<keyword evidence="7" id="KW-0012">Acyltransferase</keyword>
<dbReference type="InterPro" id="IPR057326">
    <property type="entry name" value="KR_dom"/>
</dbReference>
<dbReference type="SMART" id="SM00827">
    <property type="entry name" value="PKS_AT"/>
    <property type="match status" value="1"/>
</dbReference>